<name>A0A5B8UKY7_9BACT</name>
<evidence type="ECO:0000256" key="4">
    <source>
        <dbReference type="ARBA" id="ARBA00023136"/>
    </source>
</evidence>
<dbReference type="InterPro" id="IPR007452">
    <property type="entry name" value="TamB_C"/>
</dbReference>
<dbReference type="Pfam" id="PF04357">
    <property type="entry name" value="TamB"/>
    <property type="match status" value="1"/>
</dbReference>
<sequence>MQEEKHQAPKTEKPKRSLPVRIARIVAKTVLFLLLFVIVVFLLLLTPPVQKFLTGKVENYLQNKLHTRVQIGRISFGLSGNVALQNVYIEDQTKDTLIAGGTIKANVAFLKLLSNEVEVKGIELQNITAKIKRALPDTVFNYQFVVNAFTSGATKDTSTGAPMKLNVSDVTLDNVAVTYKDVITGNDLFAKIGYATTTIDSLDPYTQTFDFPTLILRNSVVRMKQMTPLLQPKPMSQDLKEAATPSPMHLNFGVLDVSKVAIQYDNDVSAMYANINIGKLKVDGKLLDLQHNKIYLDELDLANTTANIRMGAKQGAQVVKQQAKQEVAAESTAGWDFKIDKVRFDNNNVVFNDDSKPALNYGMDYSHLKFDSLTLYADNFVMNNDSTGTTITKGSFKEKSGFVLNEVHGDLLYANHQSYLKNLLIKTPGTELKRSLVLQYASLDELSKHFERTVFDIDVTDSRVQVKDILTFAPQLRSQPALRNPNDVWHMNLVAKGTMDRMNVADLKFDGLQNTHLNASGTLSGLTNPNNAGGNFTIRRFTTNQNDLALFAGSSLKSLPLSLPQTINASGYISGNAGRLNTTLNVNTTDGNVVLDGSFANLTNPAAMSYNARVLASNLQLGKILKQQGTIGNLTGRFTATGHGITPNTINTKFSANINSVGYNHYNYRNINLNGTLNKTAFNVHANVKDPNAAVTLTASGDYAGYGPYKIDGMIDSVKADKLGFASEPLIFRGKIAGDIASINPDKLAGNILITKGLVVAGTNRLVLDSVSLAAGNDGETFITLNSDIVRAELRGQYKLTDLGDIFLNNISPYWNTGTPASNRPLAPYNIRFTADLIYSPALVAFVPDLKKADNVHAEGTLATGQGLQATVTAPSIIYGTNEINNLKANVFTDASGLHASGTVDRLKTGGSFDIYKTTINATAMNNNINFSVGIDDKAQKQKYFLSGLVAMPVNGDMSFHLNSDSLRLNYEPWTVTPNNRIVIGKTAITANDFTLAKGAQQLTIQSLPGSGASQPLEARFTNFRIATITGFIKSDSVLVDGVINGNATFTNLMQQPLFTTDLTVNDLSLRKDTLGNLNAKVSSTGSRYNANVTLTGRGNDLSITGYAEPQGKDIAMNLDLAVRRLEMGTFEGALKDFVTSASGAVNGNVSLRGTTAAPVIDGKINFDNVAVSTLAIGGPLRVDNESLVLVSNKGLEFNKFSVRDSANTPININGLVGTTNFINYNFDLTIRGRHFRAISLSKKQGEIYYGNLFITTNMHVTGTEAAPKVDGNLTVDEGTDFTVVVPQTDPGVVSREGVVEFVDFDNPGADSLFLANYDSLNKATALIGYDIATNLTIKKEAKFNIVIDEANGDFVALQGDAAMTAGIDPSGKVNLTGTYTIDQGSYQLTYNFLQRKFDIEKGSKITWNGEPTDASLDVKAIYVANTAPLDLVSNYISASNQAIRNTYLQKLPFQVFLDMQGDLMKPQITFDIVLPEDKNYNVSSDIITNVETRLAQLRQEPSELNKQVFALLLLNRFVGENPFQSSGSGGGFDAGALARQSVSKLLTEQLNGLAQNLIQGVDLNFDIASTDDYTTGERRNRTDLNVGLSKRLLNDRLTVTVGSNFELEGPQQTGQQSNNIAGNIAVNYQLSRDGRYMLRAYRKNDYFGVVDGYIIETGLRFIITLDYDRFADLFRKRKRVVNRDNQKEPNP</sequence>
<feature type="domain" description="Translocation and assembly module TamB C-terminal" evidence="6">
    <location>
        <begin position="1201"/>
        <end position="1645"/>
    </location>
</feature>
<dbReference type="KEGG" id="fgg:FSB75_13395"/>
<dbReference type="EMBL" id="CP042433">
    <property type="protein sequence ID" value="QEC56849.1"/>
    <property type="molecule type" value="Genomic_DNA"/>
</dbReference>
<proteinExistence type="predicted"/>
<dbReference type="RefSeq" id="WP_146788399.1">
    <property type="nucleotide sequence ID" value="NZ_BAABIO010000003.1"/>
</dbReference>
<evidence type="ECO:0000256" key="1">
    <source>
        <dbReference type="ARBA" id="ARBA00004167"/>
    </source>
</evidence>
<accession>A0A5B8UKY7</accession>
<evidence type="ECO:0000313" key="7">
    <source>
        <dbReference type="EMBL" id="QEC56849.1"/>
    </source>
</evidence>
<evidence type="ECO:0000256" key="2">
    <source>
        <dbReference type="ARBA" id="ARBA00022692"/>
    </source>
</evidence>
<dbReference type="GO" id="GO:0009306">
    <property type="term" value="P:protein secretion"/>
    <property type="evidence" value="ECO:0007669"/>
    <property type="project" value="InterPro"/>
</dbReference>
<protein>
    <recommendedName>
        <fullName evidence="6">Translocation and assembly module TamB C-terminal domain-containing protein</fullName>
    </recommendedName>
</protein>
<evidence type="ECO:0000256" key="3">
    <source>
        <dbReference type="ARBA" id="ARBA00022989"/>
    </source>
</evidence>
<dbReference type="GO" id="GO:0005886">
    <property type="term" value="C:plasma membrane"/>
    <property type="evidence" value="ECO:0007669"/>
    <property type="project" value="InterPro"/>
</dbReference>
<evidence type="ECO:0000313" key="8">
    <source>
        <dbReference type="Proteomes" id="UP000321204"/>
    </source>
</evidence>
<keyword evidence="4 5" id="KW-0472">Membrane</keyword>
<reference evidence="7 8" key="1">
    <citation type="journal article" date="2015" name="Int. J. Syst. Evol. Microbiol.">
        <title>Flavisolibacter ginsenosidimutans sp. nov., with ginsenoside-converting activity isolated from soil used for cultivating ginseng.</title>
        <authorList>
            <person name="Zhao Y."/>
            <person name="Liu Q."/>
            <person name="Kang M.S."/>
            <person name="Jin F."/>
            <person name="Yu H."/>
            <person name="Im W.T."/>
        </authorList>
    </citation>
    <scope>NUCLEOTIDE SEQUENCE [LARGE SCALE GENOMIC DNA]</scope>
    <source>
        <strain evidence="7 8">Gsoil 636</strain>
    </source>
</reference>
<keyword evidence="8" id="KW-1185">Reference proteome</keyword>
<evidence type="ECO:0000256" key="5">
    <source>
        <dbReference type="SAM" id="Phobius"/>
    </source>
</evidence>
<organism evidence="7 8">
    <name type="scientific">Flavisolibacter ginsenosidimutans</name>
    <dbReference type="NCBI Taxonomy" id="661481"/>
    <lineage>
        <taxon>Bacteria</taxon>
        <taxon>Pseudomonadati</taxon>
        <taxon>Bacteroidota</taxon>
        <taxon>Chitinophagia</taxon>
        <taxon>Chitinophagales</taxon>
        <taxon>Chitinophagaceae</taxon>
        <taxon>Flavisolibacter</taxon>
    </lineage>
</organism>
<comment type="subcellular location">
    <subcellularLocation>
        <location evidence="1">Membrane</location>
        <topology evidence="1">Single-pass membrane protein</topology>
    </subcellularLocation>
</comment>
<evidence type="ECO:0000259" key="6">
    <source>
        <dbReference type="Pfam" id="PF04357"/>
    </source>
</evidence>
<dbReference type="Proteomes" id="UP000321204">
    <property type="component" value="Chromosome"/>
</dbReference>
<keyword evidence="3 5" id="KW-1133">Transmembrane helix</keyword>
<feature type="transmembrane region" description="Helical" evidence="5">
    <location>
        <begin position="25"/>
        <end position="45"/>
    </location>
</feature>
<dbReference type="OrthoDB" id="9811276at2"/>
<gene>
    <name evidence="7" type="ORF">FSB75_13395</name>
</gene>
<keyword evidence="2 5" id="KW-0812">Transmembrane</keyword>